<reference evidence="2" key="1">
    <citation type="journal article" date="2022" name="bioRxiv">
        <title>Sequencing and chromosome-scale assembly of the giantPleurodeles waltlgenome.</title>
        <authorList>
            <person name="Brown T."/>
            <person name="Elewa A."/>
            <person name="Iarovenko S."/>
            <person name="Subramanian E."/>
            <person name="Araus A.J."/>
            <person name="Petzold A."/>
            <person name="Susuki M."/>
            <person name="Suzuki K.-i.T."/>
            <person name="Hayashi T."/>
            <person name="Toyoda A."/>
            <person name="Oliveira C."/>
            <person name="Osipova E."/>
            <person name="Leigh N.D."/>
            <person name="Simon A."/>
            <person name="Yun M.H."/>
        </authorList>
    </citation>
    <scope>NUCLEOTIDE SEQUENCE</scope>
    <source>
        <strain evidence="2">20211129_DDA</strain>
        <tissue evidence="2">Liver</tissue>
    </source>
</reference>
<protein>
    <submittedName>
        <fullName evidence="2">Uncharacterized protein</fullName>
    </submittedName>
</protein>
<dbReference type="AlphaFoldDB" id="A0AAV7TSI6"/>
<keyword evidence="3" id="KW-1185">Reference proteome</keyword>
<feature type="region of interest" description="Disordered" evidence="1">
    <location>
        <begin position="110"/>
        <end position="219"/>
    </location>
</feature>
<accession>A0AAV7TSI6</accession>
<evidence type="ECO:0000313" key="3">
    <source>
        <dbReference type="Proteomes" id="UP001066276"/>
    </source>
</evidence>
<proteinExistence type="predicted"/>
<feature type="compositionally biased region" description="Low complexity" evidence="1">
    <location>
        <begin position="169"/>
        <end position="198"/>
    </location>
</feature>
<sequence>MGDDLFPGPPSSDQCIFKLSPIEGPGGPRLIPAAIPAQLPQGRTDPAGMICVRFSGATHSVPAILRPAKQGPVGSGATRSTPHWRGTPAVRVPWRSRGFSQWRVQWGTRTEPARREQVRPAAPYKGRDVAPRPRIFSGHRVQDSSVPDSGIHRSIGRGQQPALGRRTRTSAAVRRSYGSPGRARSVRSAARSSPPRAGDIPSAAAHVAGRPGRFSREEC</sequence>
<organism evidence="2 3">
    <name type="scientific">Pleurodeles waltl</name>
    <name type="common">Iberian ribbed newt</name>
    <dbReference type="NCBI Taxonomy" id="8319"/>
    <lineage>
        <taxon>Eukaryota</taxon>
        <taxon>Metazoa</taxon>
        <taxon>Chordata</taxon>
        <taxon>Craniata</taxon>
        <taxon>Vertebrata</taxon>
        <taxon>Euteleostomi</taxon>
        <taxon>Amphibia</taxon>
        <taxon>Batrachia</taxon>
        <taxon>Caudata</taxon>
        <taxon>Salamandroidea</taxon>
        <taxon>Salamandridae</taxon>
        <taxon>Pleurodelinae</taxon>
        <taxon>Pleurodeles</taxon>
    </lineage>
</organism>
<evidence type="ECO:0000313" key="2">
    <source>
        <dbReference type="EMBL" id="KAJ1179186.1"/>
    </source>
</evidence>
<evidence type="ECO:0000256" key="1">
    <source>
        <dbReference type="SAM" id="MobiDB-lite"/>
    </source>
</evidence>
<dbReference type="EMBL" id="JANPWB010000006">
    <property type="protein sequence ID" value="KAJ1179186.1"/>
    <property type="molecule type" value="Genomic_DNA"/>
</dbReference>
<dbReference type="Proteomes" id="UP001066276">
    <property type="component" value="Chromosome 3_2"/>
</dbReference>
<feature type="region of interest" description="Disordered" evidence="1">
    <location>
        <begin position="67"/>
        <end position="89"/>
    </location>
</feature>
<comment type="caution">
    <text evidence="2">The sequence shown here is derived from an EMBL/GenBank/DDBJ whole genome shotgun (WGS) entry which is preliminary data.</text>
</comment>
<name>A0AAV7TSI6_PLEWA</name>
<gene>
    <name evidence="2" type="ORF">NDU88_004422</name>
</gene>